<gene>
    <name evidence="1" type="ORF">P7K49_005527</name>
</gene>
<evidence type="ECO:0000313" key="2">
    <source>
        <dbReference type="Proteomes" id="UP001266305"/>
    </source>
</evidence>
<comment type="caution">
    <text evidence="1">The sequence shown here is derived from an EMBL/GenBank/DDBJ whole genome shotgun (WGS) entry which is preliminary data.</text>
</comment>
<proteinExistence type="predicted"/>
<dbReference type="EMBL" id="JASSZA010000003">
    <property type="protein sequence ID" value="KAK2114902.1"/>
    <property type="molecule type" value="Genomic_DNA"/>
</dbReference>
<reference evidence="1 2" key="1">
    <citation type="submission" date="2023-05" db="EMBL/GenBank/DDBJ databases">
        <title>B98-5 Cell Line De Novo Hybrid Assembly: An Optical Mapping Approach.</title>
        <authorList>
            <person name="Kananen K."/>
            <person name="Auerbach J.A."/>
            <person name="Kautto E."/>
            <person name="Blachly J.S."/>
        </authorList>
    </citation>
    <scope>NUCLEOTIDE SEQUENCE [LARGE SCALE GENOMIC DNA]</scope>
    <source>
        <strain evidence="1">B95-8</strain>
        <tissue evidence="1">Cell line</tissue>
    </source>
</reference>
<sequence>MDHVERLTCLLHADDIHESRRVCAVHWNLAISSDEVLHTYLYLISSQRVLESVPSACGDLSTDEGRIPAVCRVLLGAPVHGETWRWKRF</sequence>
<evidence type="ECO:0000313" key="1">
    <source>
        <dbReference type="EMBL" id="KAK2114902.1"/>
    </source>
</evidence>
<name>A0ABQ9VZT8_SAGOE</name>
<dbReference type="Proteomes" id="UP001266305">
    <property type="component" value="Unassembled WGS sequence"/>
</dbReference>
<accession>A0ABQ9VZT8</accession>
<organism evidence="1 2">
    <name type="scientific">Saguinus oedipus</name>
    <name type="common">Cotton-top tamarin</name>
    <name type="synonym">Oedipomidas oedipus</name>
    <dbReference type="NCBI Taxonomy" id="9490"/>
    <lineage>
        <taxon>Eukaryota</taxon>
        <taxon>Metazoa</taxon>
        <taxon>Chordata</taxon>
        <taxon>Craniata</taxon>
        <taxon>Vertebrata</taxon>
        <taxon>Euteleostomi</taxon>
        <taxon>Mammalia</taxon>
        <taxon>Eutheria</taxon>
        <taxon>Euarchontoglires</taxon>
        <taxon>Primates</taxon>
        <taxon>Haplorrhini</taxon>
        <taxon>Platyrrhini</taxon>
        <taxon>Cebidae</taxon>
        <taxon>Callitrichinae</taxon>
        <taxon>Saguinus</taxon>
    </lineage>
</organism>
<keyword evidence="2" id="KW-1185">Reference proteome</keyword>
<protein>
    <submittedName>
        <fullName evidence="1">Uncharacterized protein</fullName>
    </submittedName>
</protein>